<keyword evidence="2" id="KW-1185">Reference proteome</keyword>
<reference evidence="1 2" key="1">
    <citation type="submission" date="2019-05" db="EMBL/GenBank/DDBJ databases">
        <title>Another draft genome of Portunus trituberculatus and its Hox gene families provides insights of decapod evolution.</title>
        <authorList>
            <person name="Jeong J.-H."/>
            <person name="Song I."/>
            <person name="Kim S."/>
            <person name="Choi T."/>
            <person name="Kim D."/>
            <person name="Ryu S."/>
            <person name="Kim W."/>
        </authorList>
    </citation>
    <scope>NUCLEOTIDE SEQUENCE [LARGE SCALE GENOMIC DNA]</scope>
    <source>
        <tissue evidence="1">Muscle</tissue>
    </source>
</reference>
<dbReference type="AlphaFoldDB" id="A0A5B7IUX6"/>
<evidence type="ECO:0000313" key="1">
    <source>
        <dbReference type="EMBL" id="MPC88450.1"/>
    </source>
</evidence>
<dbReference type="EMBL" id="VSRR010077819">
    <property type="protein sequence ID" value="MPC88450.1"/>
    <property type="molecule type" value="Genomic_DNA"/>
</dbReference>
<proteinExistence type="predicted"/>
<sequence length="89" mass="10016">MELLALLSFTASPSPKSPSLERPITERILKVNKATKSVEPYLALCLLQLDGYTQMRVLVLANYAQSHVGVMYIEINAAYSTLSRGKWEW</sequence>
<protein>
    <submittedName>
        <fullName evidence="1">Uncharacterized protein</fullName>
    </submittedName>
</protein>
<accession>A0A5B7IUX6</accession>
<evidence type="ECO:0000313" key="2">
    <source>
        <dbReference type="Proteomes" id="UP000324222"/>
    </source>
</evidence>
<dbReference type="Proteomes" id="UP000324222">
    <property type="component" value="Unassembled WGS sequence"/>
</dbReference>
<organism evidence="1 2">
    <name type="scientific">Portunus trituberculatus</name>
    <name type="common">Swimming crab</name>
    <name type="synonym">Neptunus trituberculatus</name>
    <dbReference type="NCBI Taxonomy" id="210409"/>
    <lineage>
        <taxon>Eukaryota</taxon>
        <taxon>Metazoa</taxon>
        <taxon>Ecdysozoa</taxon>
        <taxon>Arthropoda</taxon>
        <taxon>Crustacea</taxon>
        <taxon>Multicrustacea</taxon>
        <taxon>Malacostraca</taxon>
        <taxon>Eumalacostraca</taxon>
        <taxon>Eucarida</taxon>
        <taxon>Decapoda</taxon>
        <taxon>Pleocyemata</taxon>
        <taxon>Brachyura</taxon>
        <taxon>Eubrachyura</taxon>
        <taxon>Portunoidea</taxon>
        <taxon>Portunidae</taxon>
        <taxon>Portuninae</taxon>
        <taxon>Portunus</taxon>
    </lineage>
</organism>
<comment type="caution">
    <text evidence="1">The sequence shown here is derived from an EMBL/GenBank/DDBJ whole genome shotgun (WGS) entry which is preliminary data.</text>
</comment>
<gene>
    <name evidence="1" type="ORF">E2C01_083353</name>
</gene>
<name>A0A5B7IUX6_PORTR</name>